<keyword evidence="2" id="KW-1185">Reference proteome</keyword>
<evidence type="ECO:0008006" key="3">
    <source>
        <dbReference type="Google" id="ProtNLM"/>
    </source>
</evidence>
<reference evidence="1 2" key="1">
    <citation type="submission" date="2019-10" db="EMBL/GenBank/DDBJ databases">
        <authorList>
            <person name="Blom J."/>
        </authorList>
    </citation>
    <scope>NUCLEOTIDE SEQUENCE [LARGE SCALE GENOMIC DNA]</scope>
    <source>
        <strain evidence="1 2">ES3154-GLU</strain>
    </source>
</reference>
<gene>
    <name evidence="1" type="ORF">OMES3154_00024</name>
</gene>
<organism evidence="1 2">
    <name type="scientific">Oceanivirga miroungae</name>
    <dbReference type="NCBI Taxonomy" id="1130046"/>
    <lineage>
        <taxon>Bacteria</taxon>
        <taxon>Fusobacteriati</taxon>
        <taxon>Fusobacteriota</taxon>
        <taxon>Fusobacteriia</taxon>
        <taxon>Fusobacteriales</taxon>
        <taxon>Leptotrichiaceae</taxon>
        <taxon>Oceanivirga</taxon>
    </lineage>
</organism>
<dbReference type="RefSeq" id="WP_156682832.1">
    <property type="nucleotide sequence ID" value="NZ_CABWIB010000001.1"/>
</dbReference>
<evidence type="ECO:0000313" key="1">
    <source>
        <dbReference type="EMBL" id="VWL84776.1"/>
    </source>
</evidence>
<accession>A0A6I8MC76</accession>
<proteinExistence type="predicted"/>
<sequence length="164" mass="19039">MCNFLGIDLVTTSVAQAKGTVERCFKTLQSRLASELNFYGIKTIDEANNYLAGFLKDYNSKLLSKLDDIGKRFISQEYDEVELNKILSVFNKRIVSGHCISYEKKKYIPLNHKGENMYLHNKTKVVVIKSLVNTLHILIENQIYDLVEVKDYEEFSENFNIYLH</sequence>
<dbReference type="EMBL" id="CABWIB010000001">
    <property type="protein sequence ID" value="VWL84776.1"/>
    <property type="molecule type" value="Genomic_DNA"/>
</dbReference>
<protein>
    <recommendedName>
        <fullName evidence="3">Integrase catalytic domain-containing protein</fullName>
    </recommendedName>
</protein>
<dbReference type="Proteomes" id="UP000419017">
    <property type="component" value="Unassembled WGS sequence"/>
</dbReference>
<name>A0A6I8MC76_9FUSO</name>
<evidence type="ECO:0000313" key="2">
    <source>
        <dbReference type="Proteomes" id="UP000419017"/>
    </source>
</evidence>
<dbReference type="AlphaFoldDB" id="A0A6I8MC76"/>